<evidence type="ECO:0000313" key="2">
    <source>
        <dbReference type="EMBL" id="KAF3598404.1"/>
    </source>
</evidence>
<organism evidence="2 3">
    <name type="scientific">Brassica cretica</name>
    <name type="common">Mustard</name>
    <dbReference type="NCBI Taxonomy" id="69181"/>
    <lineage>
        <taxon>Eukaryota</taxon>
        <taxon>Viridiplantae</taxon>
        <taxon>Streptophyta</taxon>
        <taxon>Embryophyta</taxon>
        <taxon>Tracheophyta</taxon>
        <taxon>Spermatophyta</taxon>
        <taxon>Magnoliopsida</taxon>
        <taxon>eudicotyledons</taxon>
        <taxon>Gunneridae</taxon>
        <taxon>Pentapetalae</taxon>
        <taxon>rosids</taxon>
        <taxon>malvids</taxon>
        <taxon>Brassicales</taxon>
        <taxon>Brassicaceae</taxon>
        <taxon>Brassiceae</taxon>
        <taxon>Brassica</taxon>
    </lineage>
</organism>
<feature type="region of interest" description="Disordered" evidence="1">
    <location>
        <begin position="68"/>
        <end position="92"/>
    </location>
</feature>
<dbReference type="Proteomes" id="UP000712600">
    <property type="component" value="Unassembled WGS sequence"/>
</dbReference>
<protein>
    <submittedName>
        <fullName evidence="2">Uncharacterized protein</fullName>
    </submittedName>
</protein>
<gene>
    <name evidence="2" type="ORF">F2Q69_00037521</name>
</gene>
<accession>A0A8S9SC29</accession>
<evidence type="ECO:0000256" key="1">
    <source>
        <dbReference type="SAM" id="MobiDB-lite"/>
    </source>
</evidence>
<evidence type="ECO:0000313" key="3">
    <source>
        <dbReference type="Proteomes" id="UP000712600"/>
    </source>
</evidence>
<reference evidence="2" key="1">
    <citation type="submission" date="2019-12" db="EMBL/GenBank/DDBJ databases">
        <title>Genome sequencing and annotation of Brassica cretica.</title>
        <authorList>
            <person name="Studholme D.J."/>
            <person name="Sarris P."/>
        </authorList>
    </citation>
    <scope>NUCLEOTIDE SEQUENCE</scope>
    <source>
        <strain evidence="2">PFS-109/04</strain>
        <tissue evidence="2">Leaf</tissue>
    </source>
</reference>
<sequence>MVEYLCGGRVSGDMDRSKSFEVRGGRRIDPRRFRSSTLWKNDVSSARSFPRNFVSAEYYFEDIGSRTGVKQDGKQARRDRSTTGKPEIRRKP</sequence>
<feature type="compositionally biased region" description="Basic and acidic residues" evidence="1">
    <location>
        <begin position="69"/>
        <end position="92"/>
    </location>
</feature>
<dbReference type="EMBL" id="QGKX02000004">
    <property type="protein sequence ID" value="KAF3598404.1"/>
    <property type="molecule type" value="Genomic_DNA"/>
</dbReference>
<proteinExistence type="predicted"/>
<comment type="caution">
    <text evidence="2">The sequence shown here is derived from an EMBL/GenBank/DDBJ whole genome shotgun (WGS) entry which is preliminary data.</text>
</comment>
<name>A0A8S9SC29_BRACR</name>
<dbReference type="AlphaFoldDB" id="A0A8S9SC29"/>